<evidence type="ECO:0000259" key="5">
    <source>
        <dbReference type="PROSITE" id="PS50887"/>
    </source>
</evidence>
<name>A0ABS1E881_9GAMM</name>
<keyword evidence="7" id="KW-1185">Reference proteome</keyword>
<dbReference type="InterPro" id="IPR011006">
    <property type="entry name" value="CheY-like_superfamily"/>
</dbReference>
<keyword evidence="3" id="KW-0597">Phosphoprotein</keyword>
<feature type="domain" description="Response regulatory" evidence="4">
    <location>
        <begin position="138"/>
        <end position="256"/>
    </location>
</feature>
<gene>
    <name evidence="6" type="ORF">CKO13_10275</name>
</gene>
<dbReference type="PROSITE" id="PS50110">
    <property type="entry name" value="RESPONSE_REGULATORY"/>
    <property type="match status" value="2"/>
</dbReference>
<dbReference type="SMART" id="SM00267">
    <property type="entry name" value="GGDEF"/>
    <property type="match status" value="1"/>
</dbReference>
<proteinExistence type="predicted"/>
<dbReference type="InterPro" id="IPR000160">
    <property type="entry name" value="GGDEF_dom"/>
</dbReference>
<dbReference type="Gene3D" id="3.30.70.270">
    <property type="match status" value="1"/>
</dbReference>
<evidence type="ECO:0000256" key="1">
    <source>
        <dbReference type="ARBA" id="ARBA00012528"/>
    </source>
</evidence>
<dbReference type="RefSeq" id="WP_200260587.1">
    <property type="nucleotide sequence ID" value="NZ_NRSH01000143.1"/>
</dbReference>
<dbReference type="SUPFAM" id="SSF52172">
    <property type="entry name" value="CheY-like"/>
    <property type="match status" value="2"/>
</dbReference>
<dbReference type="InterPro" id="IPR043128">
    <property type="entry name" value="Rev_trsase/Diguanyl_cyclase"/>
</dbReference>
<dbReference type="Proteomes" id="UP000738126">
    <property type="component" value="Unassembled WGS sequence"/>
</dbReference>
<evidence type="ECO:0000259" key="4">
    <source>
        <dbReference type="PROSITE" id="PS50110"/>
    </source>
</evidence>
<dbReference type="EC" id="2.7.7.65" evidence="1"/>
<reference evidence="6 7" key="1">
    <citation type="journal article" date="2020" name="Microorganisms">
        <title>Osmotic Adaptation and Compatible Solute Biosynthesis of Phototrophic Bacteria as Revealed from Genome Analyses.</title>
        <authorList>
            <person name="Imhoff J.F."/>
            <person name="Rahn T."/>
            <person name="Kunzel S."/>
            <person name="Keller A."/>
            <person name="Neulinger S.C."/>
        </authorList>
    </citation>
    <scope>NUCLEOTIDE SEQUENCE [LARGE SCALE GENOMIC DNA]</scope>
    <source>
        <strain evidence="6 7">DSM 15116</strain>
    </source>
</reference>
<comment type="caution">
    <text evidence="6">The sequence shown here is derived from an EMBL/GenBank/DDBJ whole genome shotgun (WGS) entry which is preliminary data.</text>
</comment>
<evidence type="ECO:0000313" key="7">
    <source>
        <dbReference type="Proteomes" id="UP000738126"/>
    </source>
</evidence>
<protein>
    <recommendedName>
        <fullName evidence="1">diguanylate cyclase</fullName>
        <ecNumber evidence="1">2.7.7.65</ecNumber>
    </recommendedName>
</protein>
<dbReference type="PROSITE" id="PS50887">
    <property type="entry name" value="GGDEF"/>
    <property type="match status" value="1"/>
</dbReference>
<feature type="modified residue" description="4-aspartylphosphate" evidence="3">
    <location>
        <position position="189"/>
    </location>
</feature>
<evidence type="ECO:0000313" key="6">
    <source>
        <dbReference type="EMBL" id="MBK1727397.1"/>
    </source>
</evidence>
<feature type="domain" description="GGDEF" evidence="5">
    <location>
        <begin position="299"/>
        <end position="430"/>
    </location>
</feature>
<dbReference type="SMART" id="SM00448">
    <property type="entry name" value="REC"/>
    <property type="match status" value="2"/>
</dbReference>
<dbReference type="Pfam" id="PF00990">
    <property type="entry name" value="GGDEF"/>
    <property type="match status" value="1"/>
</dbReference>
<sequence length="433" mass="46207">MSDPLSPGPSARDHVLVVEDSRSVAALLAGRIESELGLRTVAAGSRAQAREALAEYGGRFVAAVLDLHLPDAPDGEVVGDIVSQEALPALVLTAGIEDDLRDRLIRSGVCDYVVKTAPDAVETVLAGIRRIHRNQGVGVLVVDDSRTARAYLVELLSRWGYRCYQAGGGEDALKAVEQAQSRIRLVLCDQNMPGMDGETLIRRLRQHYPPQRLGIIGVSSHGSGILSARLLKAGANDFLTRPFLEEELSVRVNLNVDLLELLREAESNARCDPLTGLSNRRYLDELAEQLAETGRRTLQPLAAVVVDLDHFKAINDRVGHFGGDALLQAAADLLRRTVRRADVLVRAGGEEFYVVTLGLDSAGAAALGERIRSGIELLEVGHGGEDLAVTASVGVASLDGGSVEAVLEAADRAMYAAKEAGRNRVVSAADLAD</sequence>
<comment type="catalytic activity">
    <reaction evidence="2">
        <text>2 GTP = 3',3'-c-di-GMP + 2 diphosphate</text>
        <dbReference type="Rhea" id="RHEA:24898"/>
        <dbReference type="ChEBI" id="CHEBI:33019"/>
        <dbReference type="ChEBI" id="CHEBI:37565"/>
        <dbReference type="ChEBI" id="CHEBI:58805"/>
        <dbReference type="EC" id="2.7.7.65"/>
    </reaction>
</comment>
<accession>A0ABS1E881</accession>
<dbReference type="InterPro" id="IPR050469">
    <property type="entry name" value="Diguanylate_Cyclase"/>
</dbReference>
<dbReference type="EMBL" id="NRSH01000143">
    <property type="protein sequence ID" value="MBK1727397.1"/>
    <property type="molecule type" value="Genomic_DNA"/>
</dbReference>
<dbReference type="Gene3D" id="3.40.50.2300">
    <property type="match status" value="2"/>
</dbReference>
<dbReference type="Pfam" id="PF00072">
    <property type="entry name" value="Response_reg"/>
    <property type="match status" value="1"/>
</dbReference>
<dbReference type="SUPFAM" id="SSF55073">
    <property type="entry name" value="Nucleotide cyclase"/>
    <property type="match status" value="1"/>
</dbReference>
<evidence type="ECO:0000256" key="2">
    <source>
        <dbReference type="ARBA" id="ARBA00034247"/>
    </source>
</evidence>
<feature type="domain" description="Response regulatory" evidence="4">
    <location>
        <begin position="14"/>
        <end position="130"/>
    </location>
</feature>
<dbReference type="NCBIfam" id="TIGR00254">
    <property type="entry name" value="GGDEF"/>
    <property type="match status" value="1"/>
</dbReference>
<dbReference type="InterPro" id="IPR029787">
    <property type="entry name" value="Nucleotide_cyclase"/>
</dbReference>
<dbReference type="PANTHER" id="PTHR45138:SF9">
    <property type="entry name" value="DIGUANYLATE CYCLASE DGCM-RELATED"/>
    <property type="match status" value="1"/>
</dbReference>
<dbReference type="PANTHER" id="PTHR45138">
    <property type="entry name" value="REGULATORY COMPONENTS OF SENSORY TRANSDUCTION SYSTEM"/>
    <property type="match status" value="1"/>
</dbReference>
<dbReference type="CDD" id="cd01949">
    <property type="entry name" value="GGDEF"/>
    <property type="match status" value="1"/>
</dbReference>
<feature type="modified residue" description="4-aspartylphosphate" evidence="3">
    <location>
        <position position="66"/>
    </location>
</feature>
<dbReference type="InterPro" id="IPR001789">
    <property type="entry name" value="Sig_transdc_resp-reg_receiver"/>
</dbReference>
<organism evidence="6 7">
    <name type="scientific">Halorhodospira neutriphila</name>
    <dbReference type="NCBI Taxonomy" id="168379"/>
    <lineage>
        <taxon>Bacteria</taxon>
        <taxon>Pseudomonadati</taxon>
        <taxon>Pseudomonadota</taxon>
        <taxon>Gammaproteobacteria</taxon>
        <taxon>Chromatiales</taxon>
        <taxon>Ectothiorhodospiraceae</taxon>
        <taxon>Halorhodospira</taxon>
    </lineage>
</organism>
<evidence type="ECO:0000256" key="3">
    <source>
        <dbReference type="PROSITE-ProRule" id="PRU00169"/>
    </source>
</evidence>